<sequence>MVGIMQVGLGASVIEASSLHNDGPLRTVRLEQRRDNERRREHDERKRKENKRHESEMRRRSHESEREWHNRQERERDRHDGALREIAALLIEIAIGSSSN</sequence>
<protein>
    <submittedName>
        <fullName evidence="2">Uncharacterized protein</fullName>
    </submittedName>
</protein>
<proteinExistence type="predicted"/>
<name>A0A154BV97_ANASB</name>
<evidence type="ECO:0000256" key="1">
    <source>
        <dbReference type="SAM" id="MobiDB-lite"/>
    </source>
</evidence>
<dbReference type="AlphaFoldDB" id="A0A154BV97"/>
<feature type="region of interest" description="Disordered" evidence="1">
    <location>
        <begin position="15"/>
        <end position="81"/>
    </location>
</feature>
<comment type="caution">
    <text evidence="2">The sequence shown here is derived from an EMBL/GenBank/DDBJ whole genome shotgun (WGS) entry which is preliminary data.</text>
</comment>
<gene>
    <name evidence="2" type="ORF">AXX12_17345</name>
</gene>
<dbReference type="RefSeq" id="WP_066237683.1">
    <property type="nucleotide sequence ID" value="NZ_LSGP01000006.1"/>
</dbReference>
<keyword evidence="3" id="KW-1185">Reference proteome</keyword>
<dbReference type="Proteomes" id="UP000076268">
    <property type="component" value="Unassembled WGS sequence"/>
</dbReference>
<dbReference type="EMBL" id="LSGP01000006">
    <property type="protein sequence ID" value="KYZ77827.1"/>
    <property type="molecule type" value="Genomic_DNA"/>
</dbReference>
<reference evidence="2 3" key="1">
    <citation type="submission" date="2016-02" db="EMBL/GenBank/DDBJ databases">
        <title>Anaerosporomusa subterraneum gen. nov., sp. nov., a spore-forming obligate anaerobe isolated from saprolite.</title>
        <authorList>
            <person name="Choi J.K."/>
            <person name="Shah M."/>
            <person name="Yee N."/>
        </authorList>
    </citation>
    <scope>NUCLEOTIDE SEQUENCE [LARGE SCALE GENOMIC DNA]</scope>
    <source>
        <strain evidence="2 3">RU4</strain>
    </source>
</reference>
<evidence type="ECO:0000313" key="2">
    <source>
        <dbReference type="EMBL" id="KYZ77827.1"/>
    </source>
</evidence>
<feature type="compositionally biased region" description="Basic and acidic residues" evidence="1">
    <location>
        <begin position="28"/>
        <end position="81"/>
    </location>
</feature>
<evidence type="ECO:0000313" key="3">
    <source>
        <dbReference type="Proteomes" id="UP000076268"/>
    </source>
</evidence>
<organism evidence="2 3">
    <name type="scientific">Anaerosporomusa subterranea</name>
    <dbReference type="NCBI Taxonomy" id="1794912"/>
    <lineage>
        <taxon>Bacteria</taxon>
        <taxon>Bacillati</taxon>
        <taxon>Bacillota</taxon>
        <taxon>Negativicutes</taxon>
        <taxon>Acetonemataceae</taxon>
        <taxon>Anaerosporomusa</taxon>
    </lineage>
</organism>
<accession>A0A154BV97</accession>